<protein>
    <recommendedName>
        <fullName evidence="6">Peptidyl-prolyl cis-trans isomerase</fullName>
        <ecNumber evidence="6">5.2.1.8</ecNumber>
    </recommendedName>
</protein>
<dbReference type="Proteomes" id="UP001203338">
    <property type="component" value="Unassembled WGS sequence"/>
</dbReference>
<dbReference type="SUPFAM" id="SSF54534">
    <property type="entry name" value="FKBP-like"/>
    <property type="match status" value="1"/>
</dbReference>
<dbReference type="EMBL" id="JAMFLX010000004">
    <property type="protein sequence ID" value="MCL6269087.1"/>
    <property type="molecule type" value="Genomic_DNA"/>
</dbReference>
<evidence type="ECO:0000256" key="3">
    <source>
        <dbReference type="ARBA" id="ARBA00023110"/>
    </source>
</evidence>
<dbReference type="InterPro" id="IPR001179">
    <property type="entry name" value="PPIase_FKBP_dom"/>
</dbReference>
<dbReference type="RefSeq" id="WP_249697956.1">
    <property type="nucleotide sequence ID" value="NZ_JAMFLX010000004.1"/>
</dbReference>
<sequence>MTSDISLLALTIVIVLVFYFVQQRRAARIKQEVAERQETEREFLEQNKSKDGVVTTDSRLQYQVFAEGDGENYPSATSRVKVHYHGTLIDGTEFDSSVRRKEPISFGLNQVIPGWTEALQLMSVGSKARLFIPCELGYGMRSVGKIPAGSVLIFDVELLEIES</sequence>
<evidence type="ECO:0000313" key="8">
    <source>
        <dbReference type="EMBL" id="MCL6269087.1"/>
    </source>
</evidence>
<dbReference type="Pfam" id="PF00254">
    <property type="entry name" value="FKBP_C"/>
    <property type="match status" value="1"/>
</dbReference>
<dbReference type="InterPro" id="IPR000774">
    <property type="entry name" value="PPIase_FKBP_N"/>
</dbReference>
<keyword evidence="3 5" id="KW-0697">Rotamase</keyword>
<evidence type="ECO:0000259" key="7">
    <source>
        <dbReference type="PROSITE" id="PS50059"/>
    </source>
</evidence>
<evidence type="ECO:0000256" key="6">
    <source>
        <dbReference type="RuleBase" id="RU003915"/>
    </source>
</evidence>
<keyword evidence="4 5" id="KW-0413">Isomerase</keyword>
<evidence type="ECO:0000256" key="2">
    <source>
        <dbReference type="ARBA" id="ARBA00006577"/>
    </source>
</evidence>
<gene>
    <name evidence="8" type="ORF">M3P05_03910</name>
</gene>
<dbReference type="Pfam" id="PF01346">
    <property type="entry name" value="FKBP_N"/>
    <property type="match status" value="1"/>
</dbReference>
<comment type="catalytic activity">
    <reaction evidence="1 5 6">
        <text>[protein]-peptidylproline (omega=180) = [protein]-peptidylproline (omega=0)</text>
        <dbReference type="Rhea" id="RHEA:16237"/>
        <dbReference type="Rhea" id="RHEA-COMP:10747"/>
        <dbReference type="Rhea" id="RHEA-COMP:10748"/>
        <dbReference type="ChEBI" id="CHEBI:83833"/>
        <dbReference type="ChEBI" id="CHEBI:83834"/>
        <dbReference type="EC" id="5.2.1.8"/>
    </reaction>
</comment>
<evidence type="ECO:0000313" key="9">
    <source>
        <dbReference type="Proteomes" id="UP001203338"/>
    </source>
</evidence>
<dbReference type="Gene3D" id="3.10.50.40">
    <property type="match status" value="1"/>
</dbReference>
<evidence type="ECO:0000256" key="1">
    <source>
        <dbReference type="ARBA" id="ARBA00000971"/>
    </source>
</evidence>
<dbReference type="InterPro" id="IPR046357">
    <property type="entry name" value="PPIase_dom_sf"/>
</dbReference>
<evidence type="ECO:0000256" key="4">
    <source>
        <dbReference type="ARBA" id="ARBA00023235"/>
    </source>
</evidence>
<keyword evidence="9" id="KW-1185">Reference proteome</keyword>
<dbReference type="PROSITE" id="PS50059">
    <property type="entry name" value="FKBP_PPIASE"/>
    <property type="match status" value="1"/>
</dbReference>
<dbReference type="PANTHER" id="PTHR43811:SF19">
    <property type="entry name" value="39 KDA FK506-BINDING NUCLEAR PROTEIN"/>
    <property type="match status" value="1"/>
</dbReference>
<dbReference type="EC" id="5.2.1.8" evidence="6"/>
<reference evidence="8 9" key="1">
    <citation type="submission" date="2022-05" db="EMBL/GenBank/DDBJ databases">
        <authorList>
            <person name="Park J.-S."/>
        </authorList>
    </citation>
    <scope>NUCLEOTIDE SEQUENCE [LARGE SCALE GENOMIC DNA]</scope>
    <source>
        <strain evidence="8 9">2012CJ34-2</strain>
    </source>
</reference>
<evidence type="ECO:0000256" key="5">
    <source>
        <dbReference type="PROSITE-ProRule" id="PRU00277"/>
    </source>
</evidence>
<comment type="caution">
    <text evidence="8">The sequence shown here is derived from an EMBL/GenBank/DDBJ whole genome shotgun (WGS) entry which is preliminary data.</text>
</comment>
<proteinExistence type="inferred from homology"/>
<accession>A0ABT0PCH8</accession>
<dbReference type="GO" id="GO:0016853">
    <property type="term" value="F:isomerase activity"/>
    <property type="evidence" value="ECO:0007669"/>
    <property type="project" value="UniProtKB-KW"/>
</dbReference>
<comment type="similarity">
    <text evidence="2 6">Belongs to the FKBP-type PPIase family.</text>
</comment>
<dbReference type="PANTHER" id="PTHR43811">
    <property type="entry name" value="FKBP-TYPE PEPTIDYL-PROLYL CIS-TRANS ISOMERASE FKPA"/>
    <property type="match status" value="1"/>
</dbReference>
<name>A0ABT0PCH8_9GAMM</name>
<organism evidence="8 9">
    <name type="scientific">Parendozoicomonas callyspongiae</name>
    <dbReference type="NCBI Taxonomy" id="2942213"/>
    <lineage>
        <taxon>Bacteria</taxon>
        <taxon>Pseudomonadati</taxon>
        <taxon>Pseudomonadota</taxon>
        <taxon>Gammaproteobacteria</taxon>
        <taxon>Oceanospirillales</taxon>
        <taxon>Endozoicomonadaceae</taxon>
        <taxon>Parendozoicomonas</taxon>
    </lineage>
</organism>
<feature type="domain" description="PPIase FKBP-type" evidence="7">
    <location>
        <begin position="77"/>
        <end position="162"/>
    </location>
</feature>